<dbReference type="EMBL" id="KI545852">
    <property type="protein sequence ID" value="EST09470.1"/>
    <property type="molecule type" value="Genomic_DNA"/>
</dbReference>
<feature type="region of interest" description="Disordered" evidence="10">
    <location>
        <begin position="441"/>
        <end position="479"/>
    </location>
</feature>
<keyword evidence="5" id="KW-0597">Phosphoprotein</keyword>
<evidence type="ECO:0000313" key="13">
    <source>
        <dbReference type="Proteomes" id="UP000019377"/>
    </source>
</evidence>
<dbReference type="PANTHER" id="PTHR31169:SF8">
    <property type="entry name" value="ZINC-FINGER DOMAIN OF MONOAMINE-OXIDASE A REPRESSOR R1 PROTEIN"/>
    <property type="match status" value="1"/>
</dbReference>
<keyword evidence="7" id="KW-0805">Transcription regulation</keyword>
<proteinExistence type="predicted"/>
<gene>
    <name evidence="12" type="ORF">PSEUBRA_SCAF10g05458</name>
</gene>
<keyword evidence="13" id="KW-1185">Reference proteome</keyword>
<dbReference type="InterPro" id="IPR018866">
    <property type="entry name" value="Znf-4CXXC_R1"/>
</dbReference>
<evidence type="ECO:0000256" key="7">
    <source>
        <dbReference type="ARBA" id="ARBA00023015"/>
    </source>
</evidence>
<feature type="domain" description="Zinc-finger" evidence="11">
    <location>
        <begin position="345"/>
        <end position="410"/>
    </location>
</feature>
<evidence type="ECO:0000259" key="11">
    <source>
        <dbReference type="Pfam" id="PF10497"/>
    </source>
</evidence>
<dbReference type="Proteomes" id="UP000019377">
    <property type="component" value="Unassembled WGS sequence"/>
</dbReference>
<feature type="compositionally biased region" description="Basic residues" evidence="10">
    <location>
        <begin position="447"/>
        <end position="456"/>
    </location>
</feature>
<evidence type="ECO:0000256" key="4">
    <source>
        <dbReference type="ARBA" id="ARBA00022499"/>
    </source>
</evidence>
<keyword evidence="4" id="KW-1017">Isopeptide bond</keyword>
<keyword evidence="3" id="KW-0963">Cytoplasm</keyword>
<dbReference type="HOGENOM" id="CLU_340427_0_0_1"/>
<evidence type="ECO:0000256" key="10">
    <source>
        <dbReference type="SAM" id="MobiDB-lite"/>
    </source>
</evidence>
<feature type="compositionally biased region" description="Polar residues" evidence="10">
    <location>
        <begin position="170"/>
        <end position="182"/>
    </location>
</feature>
<evidence type="ECO:0000256" key="2">
    <source>
        <dbReference type="ARBA" id="ARBA00004496"/>
    </source>
</evidence>
<dbReference type="InterPro" id="IPR040221">
    <property type="entry name" value="CDCA7/CDA7L"/>
</dbReference>
<evidence type="ECO:0000256" key="8">
    <source>
        <dbReference type="ARBA" id="ARBA00023163"/>
    </source>
</evidence>
<feature type="compositionally biased region" description="Basic residues" evidence="10">
    <location>
        <begin position="228"/>
        <end position="237"/>
    </location>
</feature>
<evidence type="ECO:0000256" key="1">
    <source>
        <dbReference type="ARBA" id="ARBA00004123"/>
    </source>
</evidence>
<dbReference type="eggNOG" id="ENOG502QU1W">
    <property type="taxonomic scope" value="Eukaryota"/>
</dbReference>
<dbReference type="OMA" id="VMTSCHQ"/>
<sequence>MPLRRYVPPNGSDSSDDEAPSTLTPHPPSAAAHDDLDDVVTPELPSADASAPALPDVVEDLLGAPELPPPQVNSDTEPDLNGIEVRHTSQQTEESASPPEPPPDPLADQRRLLDPEDPELLLLYDAYKANQASDEEDDDDDYEQRTLRRRLQNDALLVKLGLAKPGTVNGDASSFEASATPQSEDGSDRDDDDEPTQTRDVPSRGRGRPRKRARSNSAGPSQADRQSSPRKKKKYERKVKFAEDGTTKSAPLPGETFDFAYVEVPALRDRARNEYIFIKDVPDIRPEDLISWSEDEEDDEEDAHDAQVIDADTDDDDRFRGYDSLGRIKTKRRYRQPDVLPDGTVMTSCHQCRRKTQIPKMQCSRCDFKYCERCLTIRYDDVVFDPQASNFSCPNCLGYCNCSRCLIRSGFGDLVRNNKERLMAFTRERMMLADPAALEMEEPLPKKAARKTTKKARQMDADQALHAPKKRGRPLNDRESEIPWTPVKIDLDLSEEVEEGEPYSQLEEYVLGRLSVARRVLKLIAAQQSAGQGAAAASRASLVVRLKIPARALLSARTFNISGGAKTERKRPNHHDLEKDVWVRSAADYSTSESEFGSEDGARDEDLAGSDDEEGASVAEFEEGRTQAFSASLLRKRENTSGASSRNGSPLSSADELGSDSSTHSSQFYEEVKHAVRNAYDSADEIDELDTSTQASFGSASPSASLGAPQDMQQFALAVLEDHDEPTKTVHTNMLRFREHLVSLPPPGSEAAQLNGLIDPRPTTGTPVLYAETALSDADEP</sequence>
<evidence type="ECO:0000256" key="9">
    <source>
        <dbReference type="ARBA" id="ARBA00023242"/>
    </source>
</evidence>
<keyword evidence="6" id="KW-0832">Ubl conjugation</keyword>
<accession>V5EVG4</accession>
<dbReference type="PANTHER" id="PTHR31169">
    <property type="entry name" value="OS05G0300700 PROTEIN"/>
    <property type="match status" value="1"/>
</dbReference>
<evidence type="ECO:0000256" key="3">
    <source>
        <dbReference type="ARBA" id="ARBA00022490"/>
    </source>
</evidence>
<feature type="compositionally biased region" description="Acidic residues" evidence="10">
    <location>
        <begin position="133"/>
        <end position="142"/>
    </location>
</feature>
<feature type="compositionally biased region" description="Basic residues" evidence="10">
    <location>
        <begin position="205"/>
        <end position="214"/>
    </location>
</feature>
<dbReference type="Pfam" id="PF10497">
    <property type="entry name" value="zf-4CXXC_R1"/>
    <property type="match status" value="1"/>
</dbReference>
<name>V5EVG4_KALBG</name>
<dbReference type="GO" id="GO:0005737">
    <property type="term" value="C:cytoplasm"/>
    <property type="evidence" value="ECO:0007669"/>
    <property type="project" value="UniProtKB-SubCell"/>
</dbReference>
<organism evidence="12 13">
    <name type="scientific">Kalmanozyma brasiliensis (strain GHG001)</name>
    <name type="common">Yeast</name>
    <name type="synonym">Pseudozyma brasiliensis</name>
    <dbReference type="NCBI Taxonomy" id="1365824"/>
    <lineage>
        <taxon>Eukaryota</taxon>
        <taxon>Fungi</taxon>
        <taxon>Dikarya</taxon>
        <taxon>Basidiomycota</taxon>
        <taxon>Ustilaginomycotina</taxon>
        <taxon>Ustilaginomycetes</taxon>
        <taxon>Ustilaginales</taxon>
        <taxon>Ustilaginaceae</taxon>
        <taxon>Kalmanozyma</taxon>
    </lineage>
</organism>
<feature type="compositionally biased region" description="Polar residues" evidence="10">
    <location>
        <begin position="640"/>
        <end position="652"/>
    </location>
</feature>
<dbReference type="OrthoDB" id="298344at2759"/>
<reference evidence="13" key="1">
    <citation type="journal article" date="2013" name="Genome Announc.">
        <title>Draft genome sequence of Pseudozyma brasiliensis sp. nov. strain GHG001, a high producer of endo-1,4-xylanase isolated from an insect pest of sugarcane.</title>
        <authorList>
            <person name="Oliveira J.V.D.C."/>
            <person name="dos Santos R.A.C."/>
            <person name="Borges T.A."/>
            <person name="Riano-Pachon D.M."/>
            <person name="Goldman G.H."/>
        </authorList>
    </citation>
    <scope>NUCLEOTIDE SEQUENCE [LARGE SCALE GENOMIC DNA]</scope>
    <source>
        <strain evidence="13">GHG001</strain>
    </source>
</reference>
<comment type="subcellular location">
    <subcellularLocation>
        <location evidence="2">Cytoplasm</location>
    </subcellularLocation>
    <subcellularLocation>
        <location evidence="1">Nucleus</location>
    </subcellularLocation>
</comment>
<keyword evidence="9" id="KW-0539">Nucleus</keyword>
<evidence type="ECO:0000313" key="12">
    <source>
        <dbReference type="EMBL" id="EST09470.1"/>
    </source>
</evidence>
<dbReference type="GO" id="GO:0005634">
    <property type="term" value="C:nucleus"/>
    <property type="evidence" value="ECO:0007669"/>
    <property type="project" value="UniProtKB-SubCell"/>
</dbReference>
<evidence type="ECO:0000256" key="6">
    <source>
        <dbReference type="ARBA" id="ARBA00022843"/>
    </source>
</evidence>
<feature type="compositionally biased region" description="Low complexity" evidence="10">
    <location>
        <begin position="42"/>
        <end position="56"/>
    </location>
</feature>
<keyword evidence="8" id="KW-0804">Transcription</keyword>
<protein>
    <recommendedName>
        <fullName evidence="11">Zinc-finger domain-containing protein</fullName>
    </recommendedName>
</protein>
<feature type="compositionally biased region" description="Polar residues" evidence="10">
    <location>
        <begin position="216"/>
        <end position="226"/>
    </location>
</feature>
<evidence type="ECO:0000256" key="5">
    <source>
        <dbReference type="ARBA" id="ARBA00022553"/>
    </source>
</evidence>
<dbReference type="GO" id="GO:0006355">
    <property type="term" value="P:regulation of DNA-templated transcription"/>
    <property type="evidence" value="ECO:0007669"/>
    <property type="project" value="InterPro"/>
</dbReference>
<feature type="region of interest" description="Disordered" evidence="10">
    <location>
        <begin position="1"/>
        <end position="254"/>
    </location>
</feature>
<feature type="region of interest" description="Disordered" evidence="10">
    <location>
        <begin position="591"/>
        <end position="666"/>
    </location>
</feature>
<dbReference type="AlphaFoldDB" id="V5EVG4"/>
<feature type="compositionally biased region" description="Acidic residues" evidence="10">
    <location>
        <begin position="185"/>
        <end position="195"/>
    </location>
</feature>